<feature type="region of interest" description="Disordered" evidence="8">
    <location>
        <begin position="273"/>
        <end position="307"/>
    </location>
</feature>
<keyword evidence="6" id="KW-0694">RNA-binding</keyword>
<evidence type="ECO:0000256" key="4">
    <source>
        <dbReference type="ARBA" id="ARBA00022833"/>
    </source>
</evidence>
<dbReference type="GO" id="GO:0003723">
    <property type="term" value="F:RNA binding"/>
    <property type="evidence" value="ECO:0007669"/>
    <property type="project" value="UniProtKB-UniRule"/>
</dbReference>
<proteinExistence type="predicted"/>
<gene>
    <name evidence="11" type="ORF">RFI_28841</name>
</gene>
<dbReference type="GO" id="GO:0008270">
    <property type="term" value="F:zinc ion binding"/>
    <property type="evidence" value="ECO:0007669"/>
    <property type="project" value="UniProtKB-KW"/>
</dbReference>
<evidence type="ECO:0000259" key="9">
    <source>
        <dbReference type="PROSITE" id="PS50102"/>
    </source>
</evidence>
<dbReference type="InterPro" id="IPR001876">
    <property type="entry name" value="Znf_RanBP2"/>
</dbReference>
<dbReference type="Proteomes" id="UP000023152">
    <property type="component" value="Unassembled WGS sequence"/>
</dbReference>
<protein>
    <recommendedName>
        <fullName evidence="13">RanBP2-type domain-containing protein</fullName>
    </recommendedName>
</protein>
<feature type="compositionally biased region" description="Basic and acidic residues" evidence="8">
    <location>
        <begin position="294"/>
        <end position="307"/>
    </location>
</feature>
<evidence type="ECO:0000313" key="12">
    <source>
        <dbReference type="Proteomes" id="UP000023152"/>
    </source>
</evidence>
<evidence type="ECO:0000256" key="7">
    <source>
        <dbReference type="PROSITE-ProRule" id="PRU00322"/>
    </source>
</evidence>
<evidence type="ECO:0000256" key="5">
    <source>
        <dbReference type="ARBA" id="ARBA00023242"/>
    </source>
</evidence>
<feature type="domain" description="RanBP2-type" evidence="10">
    <location>
        <begin position="94"/>
        <end position="126"/>
    </location>
</feature>
<dbReference type="PROSITE" id="PS50199">
    <property type="entry name" value="ZF_RANBP2_2"/>
    <property type="match status" value="1"/>
</dbReference>
<dbReference type="AlphaFoldDB" id="X6M3P1"/>
<keyword evidence="3 7" id="KW-0863">Zinc-finger</keyword>
<evidence type="ECO:0000259" key="10">
    <source>
        <dbReference type="PROSITE" id="PS50199"/>
    </source>
</evidence>
<dbReference type="PANTHER" id="PTHR13948:SF38">
    <property type="entry name" value="D111_G-PATCH DOMAIN-CONTAINING PROTEIN"/>
    <property type="match status" value="1"/>
</dbReference>
<reference evidence="11 12" key="1">
    <citation type="journal article" date="2013" name="Curr. Biol.">
        <title>The Genome of the Foraminiferan Reticulomyxa filosa.</title>
        <authorList>
            <person name="Glockner G."/>
            <person name="Hulsmann N."/>
            <person name="Schleicher M."/>
            <person name="Noegel A.A."/>
            <person name="Eichinger L."/>
            <person name="Gallinger C."/>
            <person name="Pawlowski J."/>
            <person name="Sierra R."/>
            <person name="Euteneuer U."/>
            <person name="Pillet L."/>
            <person name="Moustafa A."/>
            <person name="Platzer M."/>
            <person name="Groth M."/>
            <person name="Szafranski K."/>
            <person name="Schliwa M."/>
        </authorList>
    </citation>
    <scope>NUCLEOTIDE SEQUENCE [LARGE SCALE GENOMIC DNA]</scope>
</reference>
<keyword evidence="12" id="KW-1185">Reference proteome</keyword>
<dbReference type="SMART" id="SM00360">
    <property type="entry name" value="RRM"/>
    <property type="match status" value="2"/>
</dbReference>
<dbReference type="Pfam" id="PF00076">
    <property type="entry name" value="RRM_1"/>
    <property type="match status" value="2"/>
</dbReference>
<evidence type="ECO:0000256" key="3">
    <source>
        <dbReference type="ARBA" id="ARBA00022771"/>
    </source>
</evidence>
<dbReference type="InterPro" id="IPR012677">
    <property type="entry name" value="Nucleotide-bd_a/b_plait_sf"/>
</dbReference>
<dbReference type="PANTHER" id="PTHR13948">
    <property type="entry name" value="RNA-BINDING PROTEIN"/>
    <property type="match status" value="1"/>
</dbReference>
<name>X6M3P1_RETFI</name>
<evidence type="ECO:0000256" key="1">
    <source>
        <dbReference type="ARBA" id="ARBA00004123"/>
    </source>
</evidence>
<dbReference type="InterPro" id="IPR035979">
    <property type="entry name" value="RBD_domain_sf"/>
</dbReference>
<evidence type="ECO:0008006" key="13">
    <source>
        <dbReference type="Google" id="ProtNLM"/>
    </source>
</evidence>
<keyword evidence="2" id="KW-0479">Metal-binding</keyword>
<evidence type="ECO:0000256" key="6">
    <source>
        <dbReference type="PROSITE-ProRule" id="PRU00176"/>
    </source>
</evidence>
<organism evidence="11 12">
    <name type="scientific">Reticulomyxa filosa</name>
    <dbReference type="NCBI Taxonomy" id="46433"/>
    <lineage>
        <taxon>Eukaryota</taxon>
        <taxon>Sar</taxon>
        <taxon>Rhizaria</taxon>
        <taxon>Retaria</taxon>
        <taxon>Foraminifera</taxon>
        <taxon>Monothalamids</taxon>
        <taxon>Reticulomyxidae</taxon>
        <taxon>Reticulomyxa</taxon>
    </lineage>
</organism>
<accession>X6M3P1</accession>
<sequence length="347" mass="38994">MAIVYNLPKDMTETQLYHAIRAYQPVSTDIVRNETSERKNALYGLVRFESISKCIDFVENNEFNGGEFFLDSDTVLELNYVRTDSELVERGNLKAGQRSDWLCHECYYHNMSNKDRCSSCKSMLTPECTRISPEGHPLLLGEVNYTFIDANGKTQNEVERQAQWIDFTSGAVVVVEGVSHDMTEAMLAYAFQPYAAVVGVYISKMNGDGTVDEHGVPKLRRAFIQFATEEDSKNAIKQAVLHNVTIANHPIHLALVKPNLYVKRPLHTQVMDDQVKSGNGPANKKAKTNSVKNANDKEIPQEKKSGKDDLSGAIFLQQVQEQAAWGNKIADVTTIIKNETFLKKQIK</sequence>
<comment type="subcellular location">
    <subcellularLocation>
        <location evidence="1">Nucleus</location>
    </subcellularLocation>
</comment>
<evidence type="ECO:0000256" key="8">
    <source>
        <dbReference type="SAM" id="MobiDB-lite"/>
    </source>
</evidence>
<evidence type="ECO:0000256" key="2">
    <source>
        <dbReference type="ARBA" id="ARBA00022723"/>
    </source>
</evidence>
<keyword evidence="5" id="KW-0539">Nucleus</keyword>
<dbReference type="PROSITE" id="PS01358">
    <property type="entry name" value="ZF_RANBP2_1"/>
    <property type="match status" value="1"/>
</dbReference>
<feature type="domain" description="RRM" evidence="9">
    <location>
        <begin position="171"/>
        <end position="258"/>
    </location>
</feature>
<keyword evidence="4" id="KW-0862">Zinc</keyword>
<dbReference type="SUPFAM" id="SSF54928">
    <property type="entry name" value="RNA-binding domain, RBD"/>
    <property type="match status" value="2"/>
</dbReference>
<dbReference type="GO" id="GO:0000398">
    <property type="term" value="P:mRNA splicing, via spliceosome"/>
    <property type="evidence" value="ECO:0007669"/>
    <property type="project" value="TreeGrafter"/>
</dbReference>
<evidence type="ECO:0000313" key="11">
    <source>
        <dbReference type="EMBL" id="ETO08544.1"/>
    </source>
</evidence>
<comment type="caution">
    <text evidence="11">The sequence shown here is derived from an EMBL/GenBank/DDBJ whole genome shotgun (WGS) entry which is preliminary data.</text>
</comment>
<dbReference type="GO" id="GO:0005634">
    <property type="term" value="C:nucleus"/>
    <property type="evidence" value="ECO:0007669"/>
    <property type="project" value="UniProtKB-SubCell"/>
</dbReference>
<dbReference type="InterPro" id="IPR000504">
    <property type="entry name" value="RRM_dom"/>
</dbReference>
<dbReference type="Gene3D" id="3.30.70.330">
    <property type="match status" value="2"/>
</dbReference>
<dbReference type="PROSITE" id="PS50102">
    <property type="entry name" value="RRM"/>
    <property type="match status" value="1"/>
</dbReference>
<dbReference type="EMBL" id="ASPP01024893">
    <property type="protein sequence ID" value="ETO08544.1"/>
    <property type="molecule type" value="Genomic_DNA"/>
</dbReference>
<dbReference type="CDD" id="cd00590">
    <property type="entry name" value="RRM_SF"/>
    <property type="match status" value="2"/>
</dbReference>
<dbReference type="SMART" id="SM00547">
    <property type="entry name" value="ZnF_RBZ"/>
    <property type="match status" value="1"/>
</dbReference>